<dbReference type="EMBL" id="FOIR01000001">
    <property type="protein sequence ID" value="SEV92355.1"/>
    <property type="molecule type" value="Genomic_DNA"/>
</dbReference>
<reference evidence="3" key="1">
    <citation type="submission" date="2016-10" db="EMBL/GenBank/DDBJ databases">
        <authorList>
            <person name="Varghese N."/>
            <person name="Submissions S."/>
        </authorList>
    </citation>
    <scope>NUCLEOTIDE SEQUENCE [LARGE SCALE GENOMIC DNA]</scope>
    <source>
        <strain evidence="3">CGMCC 1.12402</strain>
    </source>
</reference>
<accession>A0A1I0MWD9</accession>
<protein>
    <recommendedName>
        <fullName evidence="4">Lipoprotein</fullName>
    </recommendedName>
</protein>
<evidence type="ECO:0008006" key="4">
    <source>
        <dbReference type="Google" id="ProtNLM"/>
    </source>
</evidence>
<dbReference type="Proteomes" id="UP000199437">
    <property type="component" value="Unassembled WGS sequence"/>
</dbReference>
<sequence length="183" mass="21887">MPKFYSLIIILSCLLLACNNQKQQVESPETISFKTDDSSRLFFRNVRQIAYDKEELTAAKLNIYRYKKRLEEQHIPVLNLALVENWRFDEAYLLIEPNDFIKQNTILVKWENPTTEEKGLIEFTASNKESHQLFASKVYEQLTANSRLEIKMENEWHRILHTQEQRDAFTTTVYDYYRLTLRL</sequence>
<feature type="chain" id="PRO_5011486528" description="Lipoprotein" evidence="1">
    <location>
        <begin position="18"/>
        <end position="183"/>
    </location>
</feature>
<feature type="signal peptide" evidence="1">
    <location>
        <begin position="1"/>
        <end position="17"/>
    </location>
</feature>
<gene>
    <name evidence="2" type="ORF">SAMN05216290_0710</name>
</gene>
<dbReference type="AlphaFoldDB" id="A0A1I0MWD9"/>
<name>A0A1I0MWD9_9BACT</name>
<keyword evidence="3" id="KW-1185">Reference proteome</keyword>
<proteinExistence type="predicted"/>
<dbReference type="OrthoDB" id="837183at2"/>
<dbReference type="PROSITE" id="PS51257">
    <property type="entry name" value="PROKAR_LIPOPROTEIN"/>
    <property type="match status" value="1"/>
</dbReference>
<dbReference type="STRING" id="1267423.SAMN05216290_0710"/>
<evidence type="ECO:0000313" key="3">
    <source>
        <dbReference type="Proteomes" id="UP000199437"/>
    </source>
</evidence>
<keyword evidence="1" id="KW-0732">Signal</keyword>
<dbReference type="RefSeq" id="WP_090257000.1">
    <property type="nucleotide sequence ID" value="NZ_FOIR01000001.1"/>
</dbReference>
<evidence type="ECO:0000313" key="2">
    <source>
        <dbReference type="EMBL" id="SEV92355.1"/>
    </source>
</evidence>
<dbReference type="GeneID" id="99985452"/>
<evidence type="ECO:0000256" key="1">
    <source>
        <dbReference type="SAM" id="SignalP"/>
    </source>
</evidence>
<organism evidence="2 3">
    <name type="scientific">Roseivirga pacifica</name>
    <dbReference type="NCBI Taxonomy" id="1267423"/>
    <lineage>
        <taxon>Bacteria</taxon>
        <taxon>Pseudomonadati</taxon>
        <taxon>Bacteroidota</taxon>
        <taxon>Cytophagia</taxon>
        <taxon>Cytophagales</taxon>
        <taxon>Roseivirgaceae</taxon>
        <taxon>Roseivirga</taxon>
    </lineage>
</organism>